<evidence type="ECO:0000313" key="9">
    <source>
        <dbReference type="Proteomes" id="UP000187526"/>
    </source>
</evidence>
<feature type="region of interest" description="Disordered" evidence="6">
    <location>
        <begin position="71"/>
        <end position="90"/>
    </location>
</feature>
<evidence type="ECO:0000259" key="7">
    <source>
        <dbReference type="PROSITE" id="PS50949"/>
    </source>
</evidence>
<dbReference type="SUPFAM" id="SSF46785">
    <property type="entry name" value="Winged helix' DNA-binding domain"/>
    <property type="match status" value="1"/>
</dbReference>
<dbReference type="OrthoDB" id="9804020at2"/>
<comment type="caution">
    <text evidence="8">The sequence shown here is derived from an EMBL/GenBank/DDBJ whole genome shotgun (WGS) entry which is preliminary data.</text>
</comment>
<dbReference type="InterPro" id="IPR015424">
    <property type="entry name" value="PyrdxlP-dep_Trfase"/>
</dbReference>
<dbReference type="InterPro" id="IPR000524">
    <property type="entry name" value="Tscrpt_reg_HTH_GntR"/>
</dbReference>
<evidence type="ECO:0000313" key="8">
    <source>
        <dbReference type="EMBL" id="OMG55047.1"/>
    </source>
</evidence>
<keyword evidence="2" id="KW-0663">Pyridoxal phosphate</keyword>
<dbReference type="SMART" id="SM00345">
    <property type="entry name" value="HTH_GNTR"/>
    <property type="match status" value="1"/>
</dbReference>
<dbReference type="PANTHER" id="PTHR46577">
    <property type="entry name" value="HTH-TYPE TRANSCRIPTIONAL REGULATORY PROTEIN GABR"/>
    <property type="match status" value="1"/>
</dbReference>
<dbReference type="Pfam" id="PF00392">
    <property type="entry name" value="GntR"/>
    <property type="match status" value="1"/>
</dbReference>
<feature type="compositionally biased region" description="Polar residues" evidence="6">
    <location>
        <begin position="75"/>
        <end position="87"/>
    </location>
</feature>
<keyword evidence="5" id="KW-0804">Transcription</keyword>
<dbReference type="InterPro" id="IPR015422">
    <property type="entry name" value="PyrdxlP-dep_Trfase_small"/>
</dbReference>
<evidence type="ECO:0000256" key="5">
    <source>
        <dbReference type="ARBA" id="ARBA00023163"/>
    </source>
</evidence>
<dbReference type="InterPro" id="IPR036390">
    <property type="entry name" value="WH_DNA-bd_sf"/>
</dbReference>
<gene>
    <name evidence="8" type="ORF">BJN45_07815</name>
</gene>
<dbReference type="STRING" id="418702.BJN45_07815"/>
<dbReference type="InterPro" id="IPR015421">
    <property type="entry name" value="PyrdxlP-dep_Trfase_major"/>
</dbReference>
<comment type="similarity">
    <text evidence="1">In the C-terminal section; belongs to the class-I pyridoxal-phosphate-dependent aminotransferase family.</text>
</comment>
<dbReference type="Pfam" id="PF00155">
    <property type="entry name" value="Aminotran_1_2"/>
    <property type="match status" value="1"/>
</dbReference>
<keyword evidence="9" id="KW-1185">Reference proteome</keyword>
<dbReference type="GO" id="GO:0003700">
    <property type="term" value="F:DNA-binding transcription factor activity"/>
    <property type="evidence" value="ECO:0007669"/>
    <property type="project" value="InterPro"/>
</dbReference>
<sequence length="482" mass="52509">MSAEPLRYEKLAGELAGLIAGGVLNQGERLPSVRRLAQERRLSVSTVVQAMRQLEERGLVEARPQSGYFVRPAQMQRSEPQARSTPDSPMPVDISERLVHVLEAGARPGVAPLSAALPANELLPIAALHRLYAGVARRHPHLLESGSHVHMDQPALVRQLVRRSLAWGGPLPAEEFIIVNSCTEALNLCLRAVTRPGDTVAVESPAYYLMLQLLETLGLKALEIPCDPRTGMSVEALELATRNGGVAACLLVANGSNPLGSLMPDDKKRRLATLTAARGIPVIEDDIYGDLHLGNDRPWPVKAFDKTGNVMLCSSFSKCLSPSLRIGFVAAGRHRRAVALQKTITSGGTNPLTQMVLAEYLESGAVDRHLRQLRRCYRLQVEAMQAAVSRYFPAATRIAQPQAGYVLWIELPEHIDTTQLHAKALRERLSYVPGELFSPSGMYRNCLRLNCGNPHTPEIDDAIRRLGLIFGGGEAVAEAGRG</sequence>
<keyword evidence="3" id="KW-0805">Transcription regulation</keyword>
<accession>A0A1R1I8Q4</accession>
<dbReference type="CDD" id="cd07377">
    <property type="entry name" value="WHTH_GntR"/>
    <property type="match status" value="1"/>
</dbReference>
<proteinExistence type="inferred from homology"/>
<dbReference type="SUPFAM" id="SSF53383">
    <property type="entry name" value="PLP-dependent transferases"/>
    <property type="match status" value="1"/>
</dbReference>
<dbReference type="GO" id="GO:0003677">
    <property type="term" value="F:DNA binding"/>
    <property type="evidence" value="ECO:0007669"/>
    <property type="project" value="UniProtKB-KW"/>
</dbReference>
<organism evidence="8 9">
    <name type="scientific">Azonexus hydrophilus</name>
    <dbReference type="NCBI Taxonomy" id="418702"/>
    <lineage>
        <taxon>Bacteria</taxon>
        <taxon>Pseudomonadati</taxon>
        <taxon>Pseudomonadota</taxon>
        <taxon>Betaproteobacteria</taxon>
        <taxon>Rhodocyclales</taxon>
        <taxon>Azonexaceae</taxon>
        <taxon>Azonexus</taxon>
    </lineage>
</organism>
<dbReference type="PROSITE" id="PS50949">
    <property type="entry name" value="HTH_GNTR"/>
    <property type="match status" value="1"/>
</dbReference>
<dbReference type="PANTHER" id="PTHR46577:SF2">
    <property type="entry name" value="TRANSCRIPTIONAL REGULATORY PROTEIN"/>
    <property type="match status" value="1"/>
</dbReference>
<feature type="domain" description="HTH gntR-type" evidence="7">
    <location>
        <begin position="5"/>
        <end position="73"/>
    </location>
</feature>
<reference evidence="8 9" key="1">
    <citation type="submission" date="2016-10" db="EMBL/GenBank/DDBJ databases">
        <title>Alkaliphiles isolated from bioreactors.</title>
        <authorList>
            <person name="Salah Z."/>
            <person name="Rout S.P."/>
            <person name="Humphreys P.N."/>
        </authorList>
    </citation>
    <scope>NUCLEOTIDE SEQUENCE [LARGE SCALE GENOMIC DNA]</scope>
    <source>
        <strain evidence="8 9">ZS02</strain>
    </source>
</reference>
<evidence type="ECO:0000256" key="2">
    <source>
        <dbReference type="ARBA" id="ARBA00022898"/>
    </source>
</evidence>
<dbReference type="InterPro" id="IPR036388">
    <property type="entry name" value="WH-like_DNA-bd_sf"/>
</dbReference>
<evidence type="ECO:0000256" key="3">
    <source>
        <dbReference type="ARBA" id="ARBA00023015"/>
    </source>
</evidence>
<dbReference type="AlphaFoldDB" id="A0A1R1I8Q4"/>
<dbReference type="GO" id="GO:0030170">
    <property type="term" value="F:pyridoxal phosphate binding"/>
    <property type="evidence" value="ECO:0007669"/>
    <property type="project" value="InterPro"/>
</dbReference>
<dbReference type="InterPro" id="IPR051446">
    <property type="entry name" value="HTH_trans_reg/aminotransferase"/>
</dbReference>
<evidence type="ECO:0000256" key="1">
    <source>
        <dbReference type="ARBA" id="ARBA00005384"/>
    </source>
</evidence>
<dbReference type="CDD" id="cd00609">
    <property type="entry name" value="AAT_like"/>
    <property type="match status" value="1"/>
</dbReference>
<dbReference type="RefSeq" id="WP_076093692.1">
    <property type="nucleotide sequence ID" value="NZ_MTHD01000002.1"/>
</dbReference>
<dbReference type="Gene3D" id="3.40.640.10">
    <property type="entry name" value="Type I PLP-dependent aspartate aminotransferase-like (Major domain)"/>
    <property type="match status" value="1"/>
</dbReference>
<keyword evidence="4" id="KW-0238">DNA-binding</keyword>
<dbReference type="Gene3D" id="3.90.1150.10">
    <property type="entry name" value="Aspartate Aminotransferase, domain 1"/>
    <property type="match status" value="1"/>
</dbReference>
<evidence type="ECO:0000256" key="4">
    <source>
        <dbReference type="ARBA" id="ARBA00023125"/>
    </source>
</evidence>
<dbReference type="EMBL" id="MTHD01000002">
    <property type="protein sequence ID" value="OMG55047.1"/>
    <property type="molecule type" value="Genomic_DNA"/>
</dbReference>
<dbReference type="InterPro" id="IPR004839">
    <property type="entry name" value="Aminotransferase_I/II_large"/>
</dbReference>
<dbReference type="Gene3D" id="1.10.10.10">
    <property type="entry name" value="Winged helix-like DNA-binding domain superfamily/Winged helix DNA-binding domain"/>
    <property type="match status" value="1"/>
</dbReference>
<name>A0A1R1I8Q4_9RHOO</name>
<evidence type="ECO:0000256" key="6">
    <source>
        <dbReference type="SAM" id="MobiDB-lite"/>
    </source>
</evidence>
<protein>
    <submittedName>
        <fullName evidence="8">GntR family transcriptional regulator</fullName>
    </submittedName>
</protein>
<dbReference type="Proteomes" id="UP000187526">
    <property type="component" value="Unassembled WGS sequence"/>
</dbReference>